<dbReference type="AlphaFoldDB" id="A0A9P0HG19"/>
<proteinExistence type="predicted"/>
<organism evidence="1 2">
    <name type="scientific">Nezara viridula</name>
    <name type="common">Southern green stink bug</name>
    <name type="synonym">Cimex viridulus</name>
    <dbReference type="NCBI Taxonomy" id="85310"/>
    <lineage>
        <taxon>Eukaryota</taxon>
        <taxon>Metazoa</taxon>
        <taxon>Ecdysozoa</taxon>
        <taxon>Arthropoda</taxon>
        <taxon>Hexapoda</taxon>
        <taxon>Insecta</taxon>
        <taxon>Pterygota</taxon>
        <taxon>Neoptera</taxon>
        <taxon>Paraneoptera</taxon>
        <taxon>Hemiptera</taxon>
        <taxon>Heteroptera</taxon>
        <taxon>Panheteroptera</taxon>
        <taxon>Pentatomomorpha</taxon>
        <taxon>Pentatomoidea</taxon>
        <taxon>Pentatomidae</taxon>
        <taxon>Pentatominae</taxon>
        <taxon>Nezara</taxon>
    </lineage>
</organism>
<dbReference type="EMBL" id="OV725081">
    <property type="protein sequence ID" value="CAH1401399.1"/>
    <property type="molecule type" value="Genomic_DNA"/>
</dbReference>
<evidence type="ECO:0000313" key="1">
    <source>
        <dbReference type="EMBL" id="CAH1401399.1"/>
    </source>
</evidence>
<keyword evidence="2" id="KW-1185">Reference proteome</keyword>
<protein>
    <submittedName>
        <fullName evidence="1">Uncharacterized protein</fullName>
    </submittedName>
</protein>
<gene>
    <name evidence="1" type="ORF">NEZAVI_LOCUS10429</name>
</gene>
<accession>A0A9P0HG19</accession>
<name>A0A9P0HG19_NEZVI</name>
<sequence>MIKRQEKEMETIHSLSHYFFLSLAVL</sequence>
<reference evidence="1" key="1">
    <citation type="submission" date="2022-01" db="EMBL/GenBank/DDBJ databases">
        <authorList>
            <person name="King R."/>
        </authorList>
    </citation>
    <scope>NUCLEOTIDE SEQUENCE</scope>
</reference>
<dbReference type="Proteomes" id="UP001152798">
    <property type="component" value="Chromosome 5"/>
</dbReference>
<evidence type="ECO:0000313" key="2">
    <source>
        <dbReference type="Proteomes" id="UP001152798"/>
    </source>
</evidence>